<dbReference type="AlphaFoldDB" id="A0A139SR50"/>
<accession>A0A139SR50</accession>
<dbReference type="EMBL" id="LSZP01000016">
    <property type="protein sequence ID" value="KXU37012.1"/>
    <property type="molecule type" value="Genomic_DNA"/>
</dbReference>
<dbReference type="STRING" id="1548208.AXK12_02370"/>
<evidence type="ECO:0000256" key="2">
    <source>
        <dbReference type="ARBA" id="ARBA00010480"/>
    </source>
</evidence>
<sequence length="252" mass="26951">MPPLLQRKGILLAGGKGTRLHPLTLNTSKHLLPVGDRLMIHYPLATLIAAGIREILLISTPQHLPAFEQLLGDGGPLGAHLHYAAQPRPEGIAQAFAIAAQAGFLSDSEASVLALGDNLFHGGPELADTLANAAARADGATIFAHPVPNPSDYAVVEFSPEGHPLSLEEKPASPKSSYAVPGLYFYDHRARALAATLKPSARGELEITDLNRRYLALGDLHVEKLPAGTTWRDLGTHANIHELHLWNSARQS</sequence>
<evidence type="ECO:0000256" key="7">
    <source>
        <dbReference type="ARBA" id="ARBA00022842"/>
    </source>
</evidence>
<dbReference type="InterPro" id="IPR005907">
    <property type="entry name" value="G1P_thy_trans_s"/>
</dbReference>
<keyword evidence="5" id="KW-0548">Nucleotidyltransferase</keyword>
<evidence type="ECO:0000256" key="3">
    <source>
        <dbReference type="ARBA" id="ARBA00012461"/>
    </source>
</evidence>
<dbReference type="SUPFAM" id="SSF53448">
    <property type="entry name" value="Nucleotide-diphospho-sugar transferases"/>
    <property type="match status" value="1"/>
</dbReference>
<dbReference type="EC" id="2.7.7.24" evidence="3"/>
<comment type="cofactor">
    <cofactor evidence="1">
        <name>Mg(2+)</name>
        <dbReference type="ChEBI" id="CHEBI:18420"/>
    </cofactor>
</comment>
<dbReference type="GO" id="GO:0008879">
    <property type="term" value="F:glucose-1-phosphate thymidylyltransferase activity"/>
    <property type="evidence" value="ECO:0007669"/>
    <property type="project" value="UniProtKB-EC"/>
</dbReference>
<protein>
    <recommendedName>
        <fullName evidence="3">glucose-1-phosphate thymidylyltransferase</fullName>
        <ecNumber evidence="3">2.7.7.24</ecNumber>
    </recommendedName>
</protein>
<keyword evidence="4" id="KW-0808">Transferase</keyword>
<comment type="catalytic activity">
    <reaction evidence="8">
        <text>dTTP + alpha-D-glucose 1-phosphate + H(+) = dTDP-alpha-D-glucose + diphosphate</text>
        <dbReference type="Rhea" id="RHEA:15225"/>
        <dbReference type="ChEBI" id="CHEBI:15378"/>
        <dbReference type="ChEBI" id="CHEBI:33019"/>
        <dbReference type="ChEBI" id="CHEBI:37568"/>
        <dbReference type="ChEBI" id="CHEBI:57477"/>
        <dbReference type="ChEBI" id="CHEBI:58601"/>
        <dbReference type="EC" id="2.7.7.24"/>
    </reaction>
</comment>
<dbReference type="InterPro" id="IPR005835">
    <property type="entry name" value="NTP_transferase_dom"/>
</dbReference>
<evidence type="ECO:0000259" key="9">
    <source>
        <dbReference type="Pfam" id="PF00483"/>
    </source>
</evidence>
<dbReference type="GO" id="GO:0046872">
    <property type="term" value="F:metal ion binding"/>
    <property type="evidence" value="ECO:0007669"/>
    <property type="project" value="UniProtKB-KW"/>
</dbReference>
<dbReference type="InterPro" id="IPR029044">
    <property type="entry name" value="Nucleotide-diphossugar_trans"/>
</dbReference>
<reference evidence="10 11" key="1">
    <citation type="submission" date="2016-02" db="EMBL/GenBank/DDBJ databases">
        <authorList>
            <person name="Wen L."/>
            <person name="He K."/>
            <person name="Yang H."/>
        </authorList>
    </citation>
    <scope>NUCLEOTIDE SEQUENCE [LARGE SCALE GENOMIC DNA]</scope>
    <source>
        <strain evidence="10 11">CV41</strain>
    </source>
</reference>
<evidence type="ECO:0000256" key="5">
    <source>
        <dbReference type="ARBA" id="ARBA00022695"/>
    </source>
</evidence>
<keyword evidence="6" id="KW-0479">Metal-binding</keyword>
<dbReference type="PANTHER" id="PTHR43532:SF1">
    <property type="entry name" value="GLUCOSE-1-PHOSPHATE THYMIDYLYLTRANSFERASE 1"/>
    <property type="match status" value="1"/>
</dbReference>
<evidence type="ECO:0000313" key="11">
    <source>
        <dbReference type="Proteomes" id="UP000071392"/>
    </source>
</evidence>
<gene>
    <name evidence="10" type="ORF">AXK12_02370</name>
</gene>
<dbReference type="Pfam" id="PF00483">
    <property type="entry name" value="NTP_transferase"/>
    <property type="match status" value="1"/>
</dbReference>
<dbReference type="Gene3D" id="3.90.550.10">
    <property type="entry name" value="Spore Coat Polysaccharide Biosynthesis Protein SpsA, Chain A"/>
    <property type="match status" value="1"/>
</dbReference>
<comment type="caution">
    <text evidence="10">The sequence shown here is derived from an EMBL/GenBank/DDBJ whole genome shotgun (WGS) entry which is preliminary data.</text>
</comment>
<name>A0A139SR50_9BACT</name>
<organism evidence="10 11">
    <name type="scientific">Cephaloticoccus capnophilus</name>
    <dbReference type="NCBI Taxonomy" id="1548208"/>
    <lineage>
        <taxon>Bacteria</taxon>
        <taxon>Pseudomonadati</taxon>
        <taxon>Verrucomicrobiota</taxon>
        <taxon>Opitutia</taxon>
        <taxon>Opitutales</taxon>
        <taxon>Opitutaceae</taxon>
        <taxon>Cephaloticoccus</taxon>
    </lineage>
</organism>
<evidence type="ECO:0000256" key="8">
    <source>
        <dbReference type="ARBA" id="ARBA00049336"/>
    </source>
</evidence>
<keyword evidence="7" id="KW-0460">Magnesium</keyword>
<dbReference type="RefSeq" id="WP_068711060.1">
    <property type="nucleotide sequence ID" value="NZ_LSZP01000016.1"/>
</dbReference>
<dbReference type="Proteomes" id="UP000071392">
    <property type="component" value="Unassembled WGS sequence"/>
</dbReference>
<evidence type="ECO:0000256" key="6">
    <source>
        <dbReference type="ARBA" id="ARBA00022723"/>
    </source>
</evidence>
<proteinExistence type="inferred from homology"/>
<dbReference type="OrthoDB" id="9803871at2"/>
<dbReference type="PANTHER" id="PTHR43532">
    <property type="entry name" value="GLUCOSE-1-PHOSPHATE THYMIDYLYLTRANSFERASE"/>
    <property type="match status" value="1"/>
</dbReference>
<keyword evidence="11" id="KW-1185">Reference proteome</keyword>
<evidence type="ECO:0000313" key="10">
    <source>
        <dbReference type="EMBL" id="KXU37012.1"/>
    </source>
</evidence>
<evidence type="ECO:0000256" key="4">
    <source>
        <dbReference type="ARBA" id="ARBA00022679"/>
    </source>
</evidence>
<feature type="domain" description="Nucleotidyl transferase" evidence="9">
    <location>
        <begin position="8"/>
        <end position="244"/>
    </location>
</feature>
<evidence type="ECO:0000256" key="1">
    <source>
        <dbReference type="ARBA" id="ARBA00001946"/>
    </source>
</evidence>
<comment type="similarity">
    <text evidence="2">Belongs to the glucose-1-phosphate thymidylyltransferase family.</text>
</comment>